<reference evidence="3" key="1">
    <citation type="journal article" date="2018" name="Genome Announc.">
        <title>Draft Genome Sequence of the Nitrogen-Fixing and Hormogonia-Inducing Cyanobacterium Nostoc cycadae Strain WK-1, Isolated from the Coralloid Roots of Cycas revoluta.</title>
        <authorList>
            <person name="Kanesaki Y."/>
            <person name="Hirose M."/>
            <person name="Hirose Y."/>
            <person name="Fujisawa T."/>
            <person name="Nakamura Y."/>
            <person name="Watanabe S."/>
            <person name="Matsunaga S."/>
            <person name="Uchida H."/>
            <person name="Murakami A."/>
        </authorList>
    </citation>
    <scope>NUCLEOTIDE SEQUENCE [LARGE SCALE GENOMIC DNA]</scope>
    <source>
        <strain evidence="3">WK-1</strain>
    </source>
</reference>
<evidence type="ECO:0000313" key="2">
    <source>
        <dbReference type="EMBL" id="GBE92080.1"/>
    </source>
</evidence>
<feature type="compositionally biased region" description="Basic residues" evidence="1">
    <location>
        <begin position="50"/>
        <end position="66"/>
    </location>
</feature>
<feature type="compositionally biased region" description="Polar residues" evidence="1">
    <location>
        <begin position="67"/>
        <end position="91"/>
    </location>
</feature>
<comment type="caution">
    <text evidence="2">The sequence shown here is derived from an EMBL/GenBank/DDBJ whole genome shotgun (WGS) entry which is preliminary data.</text>
</comment>
<protein>
    <submittedName>
        <fullName evidence="2">Uncharacterized protein</fullName>
    </submittedName>
</protein>
<feature type="compositionally biased region" description="Polar residues" evidence="1">
    <location>
        <begin position="40"/>
        <end position="49"/>
    </location>
</feature>
<keyword evidence="3" id="KW-1185">Reference proteome</keyword>
<feature type="region of interest" description="Disordered" evidence="1">
    <location>
        <begin position="25"/>
        <end position="91"/>
    </location>
</feature>
<dbReference type="Proteomes" id="UP000236527">
    <property type="component" value="Unassembled WGS sequence"/>
</dbReference>
<organism evidence="2 3">
    <name type="scientific">Nostoc cycadae WK-1</name>
    <dbReference type="NCBI Taxonomy" id="1861711"/>
    <lineage>
        <taxon>Bacteria</taxon>
        <taxon>Bacillati</taxon>
        <taxon>Cyanobacteriota</taxon>
        <taxon>Cyanophyceae</taxon>
        <taxon>Nostocales</taxon>
        <taxon>Nostocaceae</taxon>
        <taxon>Nostoc</taxon>
    </lineage>
</organism>
<dbReference type="AlphaFoldDB" id="A0A2H6LFT7"/>
<gene>
    <name evidence="2" type="ORF">NCWK1_1834</name>
</gene>
<name>A0A2H6LFT7_9NOSO</name>
<evidence type="ECO:0000256" key="1">
    <source>
        <dbReference type="SAM" id="MobiDB-lite"/>
    </source>
</evidence>
<proteinExistence type="predicted"/>
<evidence type="ECO:0000313" key="3">
    <source>
        <dbReference type="Proteomes" id="UP000236527"/>
    </source>
</evidence>
<accession>A0A2H6LFT7</accession>
<sequence>MMNIRRLLTVAAIPFMIGTFGFVGNNQANAETSSHRHTQIAEQLSPNKKPQIKHQQARPQQKKRHPQVNSQNTNHNHQDLNSQKKNQGIRF</sequence>
<dbReference type="EMBL" id="BDGE01000030">
    <property type="protein sequence ID" value="GBE92080.1"/>
    <property type="molecule type" value="Genomic_DNA"/>
</dbReference>